<protein>
    <recommendedName>
        <fullName evidence="8">Oxidoreductase</fullName>
    </recommendedName>
</protein>
<dbReference type="SUPFAM" id="SSF51735">
    <property type="entry name" value="NAD(P)-binding Rossmann-fold domains"/>
    <property type="match status" value="1"/>
</dbReference>
<dbReference type="InterPro" id="IPR036291">
    <property type="entry name" value="NAD(P)-bd_dom_sf"/>
</dbReference>
<evidence type="ECO:0000256" key="2">
    <source>
        <dbReference type="ARBA" id="ARBA00023002"/>
    </source>
</evidence>
<dbReference type="GO" id="GO:0000166">
    <property type="term" value="F:nucleotide binding"/>
    <property type="evidence" value="ECO:0007669"/>
    <property type="project" value="InterPro"/>
</dbReference>
<dbReference type="Gene3D" id="3.30.360.10">
    <property type="entry name" value="Dihydrodipicolinate Reductase, domain 2"/>
    <property type="match status" value="1"/>
</dbReference>
<feature type="region of interest" description="Disordered" evidence="3">
    <location>
        <begin position="265"/>
        <end position="285"/>
    </location>
</feature>
<accession>A0A420Y8G5</accession>
<keyword evidence="2" id="KW-0560">Oxidoreductase</keyword>
<name>A0A420Y8G5_9PEZI</name>
<evidence type="ECO:0000259" key="4">
    <source>
        <dbReference type="Pfam" id="PF01408"/>
    </source>
</evidence>
<dbReference type="GO" id="GO:0016491">
    <property type="term" value="F:oxidoreductase activity"/>
    <property type="evidence" value="ECO:0007669"/>
    <property type="project" value="UniProtKB-KW"/>
</dbReference>
<feature type="domain" description="Gfo/Idh/MocA-like oxidoreductase C-terminal" evidence="5">
    <location>
        <begin position="138"/>
        <end position="366"/>
    </location>
</feature>
<evidence type="ECO:0008006" key="8">
    <source>
        <dbReference type="Google" id="ProtNLM"/>
    </source>
</evidence>
<comment type="caution">
    <text evidence="6">The sequence shown here is derived from an EMBL/GenBank/DDBJ whole genome shotgun (WGS) entry which is preliminary data.</text>
</comment>
<evidence type="ECO:0000256" key="1">
    <source>
        <dbReference type="ARBA" id="ARBA00010928"/>
    </source>
</evidence>
<organism evidence="6 7">
    <name type="scientific">Coniochaeta pulveracea</name>
    <dbReference type="NCBI Taxonomy" id="177199"/>
    <lineage>
        <taxon>Eukaryota</taxon>
        <taxon>Fungi</taxon>
        <taxon>Dikarya</taxon>
        <taxon>Ascomycota</taxon>
        <taxon>Pezizomycotina</taxon>
        <taxon>Sordariomycetes</taxon>
        <taxon>Sordariomycetidae</taxon>
        <taxon>Coniochaetales</taxon>
        <taxon>Coniochaetaceae</taxon>
        <taxon>Coniochaeta</taxon>
    </lineage>
</organism>
<evidence type="ECO:0000259" key="5">
    <source>
        <dbReference type="Pfam" id="PF02894"/>
    </source>
</evidence>
<dbReference type="Gene3D" id="3.40.50.720">
    <property type="entry name" value="NAD(P)-binding Rossmann-like Domain"/>
    <property type="match status" value="1"/>
</dbReference>
<gene>
    <name evidence="6" type="ORF">DL546_005778</name>
</gene>
<sequence>MADKKFNVGVIGYGLSAKVFHIPFIQLTPGFTLHSIVQRSPQPGNSAVENHPDVKHYTAAESLIQDPEVDVVVVTTPPNTHYSLAKLALSNNKHVLVEKPFVPTAAEADELVNLAREKNRVLCVYQNRRWDLDFLTVKKLLKDGTLGRVVEFETHFDRFRLEKPATWKGTLSMSQGGGVVYDLGSHLIDQVFVLFGIPSTVSAKFVNQRDGRVVDGEKEEPDSVTALFAYADTGVIVHVRMAVASVETRQVRFWVRGTKGSYHKAGLDPQEDQLRAGGKASDANFGHEDASKAGRLCVVQQDGKIVDQSCPSVEPETYKKFYELFAQSVSSGKEADVPVPAAQSAQVLRIIEAVKESAKTGKDVALAQ</sequence>
<proteinExistence type="inferred from homology"/>
<evidence type="ECO:0000256" key="3">
    <source>
        <dbReference type="SAM" id="MobiDB-lite"/>
    </source>
</evidence>
<keyword evidence="7" id="KW-1185">Reference proteome</keyword>
<feature type="domain" description="Gfo/Idh/MocA-like oxidoreductase N-terminal" evidence="4">
    <location>
        <begin position="6"/>
        <end position="125"/>
    </location>
</feature>
<dbReference type="EMBL" id="QVQW01000035">
    <property type="protein sequence ID" value="RKU44050.1"/>
    <property type="molecule type" value="Genomic_DNA"/>
</dbReference>
<dbReference type="PANTHER" id="PTHR43708:SF5">
    <property type="entry name" value="CONSERVED EXPRESSED OXIDOREDUCTASE (EUROFUNG)-RELATED"/>
    <property type="match status" value="1"/>
</dbReference>
<dbReference type="InterPro" id="IPR004104">
    <property type="entry name" value="Gfo/Idh/MocA-like_OxRdtase_C"/>
</dbReference>
<dbReference type="InterPro" id="IPR000683">
    <property type="entry name" value="Gfo/Idh/MocA-like_OxRdtase_N"/>
</dbReference>
<dbReference type="PANTHER" id="PTHR43708">
    <property type="entry name" value="CONSERVED EXPRESSED OXIDOREDUCTASE (EUROFUNG)"/>
    <property type="match status" value="1"/>
</dbReference>
<comment type="similarity">
    <text evidence="1">Belongs to the Gfo/Idh/MocA family.</text>
</comment>
<dbReference type="Pfam" id="PF01408">
    <property type="entry name" value="GFO_IDH_MocA"/>
    <property type="match status" value="1"/>
</dbReference>
<reference evidence="6 7" key="1">
    <citation type="submission" date="2018-08" db="EMBL/GenBank/DDBJ databases">
        <title>Draft genome of the lignicolous fungus Coniochaeta pulveracea.</title>
        <authorList>
            <person name="Borstlap C.J."/>
            <person name="De Witt R.N."/>
            <person name="Botha A."/>
            <person name="Volschenk H."/>
        </authorList>
    </citation>
    <scope>NUCLEOTIDE SEQUENCE [LARGE SCALE GENOMIC DNA]</scope>
    <source>
        <strain evidence="6 7">CAB683</strain>
    </source>
</reference>
<dbReference type="InterPro" id="IPR051317">
    <property type="entry name" value="Gfo/Idh/MocA_oxidoreduct"/>
</dbReference>
<dbReference type="Pfam" id="PF02894">
    <property type="entry name" value="GFO_IDH_MocA_C"/>
    <property type="match status" value="1"/>
</dbReference>
<dbReference type="STRING" id="177199.A0A420Y8G5"/>
<dbReference type="OrthoDB" id="2129491at2759"/>
<dbReference type="Proteomes" id="UP000275385">
    <property type="component" value="Unassembled WGS sequence"/>
</dbReference>
<dbReference type="AlphaFoldDB" id="A0A420Y8G5"/>
<evidence type="ECO:0000313" key="6">
    <source>
        <dbReference type="EMBL" id="RKU44050.1"/>
    </source>
</evidence>
<evidence type="ECO:0000313" key="7">
    <source>
        <dbReference type="Proteomes" id="UP000275385"/>
    </source>
</evidence>